<feature type="chain" id="PRO_5028830529" evidence="1">
    <location>
        <begin position="22"/>
        <end position="169"/>
    </location>
</feature>
<gene>
    <name evidence="3" type="ORF">IAE60_04700</name>
</gene>
<evidence type="ECO:0000313" key="4">
    <source>
        <dbReference type="Proteomes" id="UP000515838"/>
    </source>
</evidence>
<dbReference type="RefSeq" id="WP_187574052.1">
    <property type="nucleotide sequence ID" value="NZ_CP060731.1"/>
</dbReference>
<dbReference type="Proteomes" id="UP000515838">
    <property type="component" value="Chromosome"/>
</dbReference>
<evidence type="ECO:0000256" key="1">
    <source>
        <dbReference type="SAM" id="SignalP"/>
    </source>
</evidence>
<proteinExistence type="predicted"/>
<feature type="signal peptide" evidence="1">
    <location>
        <begin position="1"/>
        <end position="21"/>
    </location>
</feature>
<sequence>MTMLKSMLLAALLAVSPIAEQDQRTWAIAVAKHQALDRSVVYRYVQKFEPGFDKRAFPTRIDILWDYDSSFGMPSDDERDRMDVAENTFVPGVERDGSAALVYVETAEGRRQWSSYVRSEDEFMRRLNDALSSSEALPIHVESMSDPDWALHAEFLDGLKPQEQEESSK</sequence>
<dbReference type="AlphaFoldDB" id="A0A7G9TF57"/>
<evidence type="ECO:0000313" key="3">
    <source>
        <dbReference type="EMBL" id="QNN78732.1"/>
    </source>
</evidence>
<dbReference type="Pfam" id="PF05117">
    <property type="entry name" value="DUF695"/>
    <property type="match status" value="1"/>
</dbReference>
<feature type="domain" description="DUF695" evidence="2">
    <location>
        <begin position="61"/>
        <end position="156"/>
    </location>
</feature>
<protein>
    <submittedName>
        <fullName evidence="3">DUF695 domain-containing protein</fullName>
    </submittedName>
</protein>
<reference evidence="3 4" key="1">
    <citation type="submission" date="2020-08" db="EMBL/GenBank/DDBJ databases">
        <title>Streptomycin Non-resistant strain, P. mexicana.</title>
        <authorList>
            <person name="Ganesh-Kumar S."/>
            <person name="Zhe T."/>
            <person name="Yu Z."/>
            <person name="Min Y."/>
        </authorList>
    </citation>
    <scope>NUCLEOTIDE SEQUENCE [LARGE SCALE GENOMIC DNA]</scope>
    <source>
        <strain evidence="3 4">GTZY2</strain>
    </source>
</reference>
<dbReference type="InterPro" id="IPR016097">
    <property type="entry name" value="DUF695"/>
</dbReference>
<accession>A0A7G9TF57</accession>
<dbReference type="EMBL" id="CP060731">
    <property type="protein sequence ID" value="QNN78732.1"/>
    <property type="molecule type" value="Genomic_DNA"/>
</dbReference>
<evidence type="ECO:0000259" key="2">
    <source>
        <dbReference type="Pfam" id="PF05117"/>
    </source>
</evidence>
<name>A0A7G9TF57_PSEMX</name>
<dbReference type="GeneID" id="81470254"/>
<organism evidence="3 4">
    <name type="scientific">Pseudoxanthomonas mexicana</name>
    <dbReference type="NCBI Taxonomy" id="128785"/>
    <lineage>
        <taxon>Bacteria</taxon>
        <taxon>Pseudomonadati</taxon>
        <taxon>Pseudomonadota</taxon>
        <taxon>Gammaproteobacteria</taxon>
        <taxon>Lysobacterales</taxon>
        <taxon>Lysobacteraceae</taxon>
        <taxon>Pseudoxanthomonas</taxon>
    </lineage>
</organism>
<keyword evidence="1" id="KW-0732">Signal</keyword>